<keyword evidence="2" id="KW-1185">Reference proteome</keyword>
<proteinExistence type="predicted"/>
<accession>A0A1T5L986</accession>
<organism evidence="1 2">
    <name type="scientific">Pseudoxanthomonas indica</name>
    <dbReference type="NCBI Taxonomy" id="428993"/>
    <lineage>
        <taxon>Bacteria</taxon>
        <taxon>Pseudomonadati</taxon>
        <taxon>Pseudomonadota</taxon>
        <taxon>Gammaproteobacteria</taxon>
        <taxon>Lysobacterales</taxon>
        <taxon>Lysobacteraceae</taxon>
        <taxon>Pseudoxanthomonas</taxon>
    </lineage>
</organism>
<reference evidence="1 2" key="1">
    <citation type="submission" date="2017-02" db="EMBL/GenBank/DDBJ databases">
        <authorList>
            <person name="Peterson S.W."/>
        </authorList>
    </citation>
    <scope>NUCLEOTIDE SEQUENCE [LARGE SCALE GENOMIC DNA]</scope>
    <source>
        <strain evidence="1 2">P15</strain>
    </source>
</reference>
<dbReference type="Proteomes" id="UP000190341">
    <property type="component" value="Unassembled WGS sequence"/>
</dbReference>
<sequence length="140" mass="15400">MHVISPCEPPANEGRFALPAFPSWNASPLAGVLQLLQDTREITLADAGLSRFEGGRLDQLQKLASEEAGICLDRVDVLSSLLEETLGSTEPADTALLLQTVQQLRRGMADHRRWLAFADNAGYYRDSPDARARIARSLRL</sequence>
<protein>
    <submittedName>
        <fullName evidence="1">Uncharacterized protein</fullName>
    </submittedName>
</protein>
<dbReference type="AlphaFoldDB" id="A0A1T5L986"/>
<name>A0A1T5L986_9GAMM</name>
<dbReference type="RefSeq" id="WP_079724533.1">
    <property type="nucleotide sequence ID" value="NZ_BMCL01000001.1"/>
</dbReference>
<evidence type="ECO:0000313" key="1">
    <source>
        <dbReference type="EMBL" id="SKC72500.1"/>
    </source>
</evidence>
<dbReference type="EMBL" id="FUZV01000002">
    <property type="protein sequence ID" value="SKC72500.1"/>
    <property type="molecule type" value="Genomic_DNA"/>
</dbReference>
<evidence type="ECO:0000313" key="2">
    <source>
        <dbReference type="Proteomes" id="UP000190341"/>
    </source>
</evidence>
<gene>
    <name evidence="1" type="ORF">SAMN06296058_2146</name>
</gene>
<dbReference type="OrthoDB" id="5986495at2"/>